<keyword evidence="4 8" id="KW-0378">Hydrolase</keyword>
<name>A0A974S265_PERPY</name>
<dbReference type="InterPro" id="IPR032466">
    <property type="entry name" value="Metal_Hydrolase"/>
</dbReference>
<dbReference type="HAMAP" id="MF_01518">
    <property type="entry name" value="Adenine_deamin"/>
    <property type="match status" value="1"/>
</dbReference>
<dbReference type="EMBL" id="CP068053">
    <property type="protein sequence ID" value="QQT01015.1"/>
    <property type="molecule type" value="Genomic_DNA"/>
</dbReference>
<evidence type="ECO:0000256" key="6">
    <source>
        <dbReference type="ARBA" id="ARBA00047720"/>
    </source>
</evidence>
<evidence type="ECO:0000256" key="7">
    <source>
        <dbReference type="ARBA" id="ARBA00069718"/>
    </source>
</evidence>
<dbReference type="PANTHER" id="PTHR11113">
    <property type="entry name" value="N-ACETYLGLUCOSAMINE-6-PHOSPHATE DEACETYLASE"/>
    <property type="match status" value="1"/>
</dbReference>
<evidence type="ECO:0000256" key="5">
    <source>
        <dbReference type="ARBA" id="ARBA00023211"/>
    </source>
</evidence>
<protein>
    <recommendedName>
        <fullName evidence="7 8">Adenine deaminase</fullName>
        <shortName evidence="8">Adenase</shortName>
        <shortName evidence="8">Adenine aminase</shortName>
        <ecNumber evidence="3 8">3.5.4.2</ecNumber>
    </recommendedName>
</protein>
<evidence type="ECO:0000313" key="12">
    <source>
        <dbReference type="Proteomes" id="UP000595254"/>
    </source>
</evidence>
<dbReference type="Pfam" id="PF01979">
    <property type="entry name" value="Amidohydro_1"/>
    <property type="match status" value="1"/>
</dbReference>
<dbReference type="SUPFAM" id="SSF51556">
    <property type="entry name" value="Metallo-dependent hydrolases"/>
    <property type="match status" value="1"/>
</dbReference>
<dbReference type="Pfam" id="PF13382">
    <property type="entry name" value="Adenine_deam_C"/>
    <property type="match status" value="1"/>
</dbReference>
<gene>
    <name evidence="8 11" type="primary">ade</name>
    <name evidence="11" type="ORF">I6J18_03665</name>
</gene>
<dbReference type="NCBIfam" id="TIGR01178">
    <property type="entry name" value="ade"/>
    <property type="match status" value="1"/>
</dbReference>
<feature type="domain" description="Amidohydrolase-related" evidence="9">
    <location>
        <begin position="66"/>
        <end position="349"/>
    </location>
</feature>
<dbReference type="GO" id="GO:0006146">
    <property type="term" value="P:adenine catabolic process"/>
    <property type="evidence" value="ECO:0007669"/>
    <property type="project" value="InterPro"/>
</dbReference>
<dbReference type="InterPro" id="IPR026912">
    <property type="entry name" value="Adenine_deam_C"/>
</dbReference>
<comment type="catalytic activity">
    <reaction evidence="6 8">
        <text>adenine + H2O + H(+) = hypoxanthine + NH4(+)</text>
        <dbReference type="Rhea" id="RHEA:23688"/>
        <dbReference type="ChEBI" id="CHEBI:15377"/>
        <dbReference type="ChEBI" id="CHEBI:15378"/>
        <dbReference type="ChEBI" id="CHEBI:16708"/>
        <dbReference type="ChEBI" id="CHEBI:17368"/>
        <dbReference type="ChEBI" id="CHEBI:28938"/>
        <dbReference type="EC" id="3.5.4.2"/>
    </reaction>
</comment>
<dbReference type="FunFam" id="3.20.20.140:FF:000016">
    <property type="entry name" value="Adenine deaminase"/>
    <property type="match status" value="1"/>
</dbReference>
<dbReference type="InterPro" id="IPR011059">
    <property type="entry name" value="Metal-dep_hydrolase_composite"/>
</dbReference>
<dbReference type="KEGG" id="ppsr:I6J18_03665"/>
<dbReference type="CDD" id="cd01295">
    <property type="entry name" value="AdeC"/>
    <property type="match status" value="1"/>
</dbReference>
<keyword evidence="5 8" id="KW-0464">Manganese</keyword>
<evidence type="ECO:0000256" key="4">
    <source>
        <dbReference type="ARBA" id="ARBA00022801"/>
    </source>
</evidence>
<accession>A0A974S265</accession>
<comment type="cofactor">
    <cofactor evidence="1 8">
        <name>Mn(2+)</name>
        <dbReference type="ChEBI" id="CHEBI:29035"/>
    </cofactor>
</comment>
<dbReference type="Gene3D" id="2.30.40.10">
    <property type="entry name" value="Urease, subunit C, domain 1"/>
    <property type="match status" value="1"/>
</dbReference>
<dbReference type="EC" id="3.5.4.2" evidence="3 8"/>
<evidence type="ECO:0000256" key="3">
    <source>
        <dbReference type="ARBA" id="ARBA00012782"/>
    </source>
</evidence>
<dbReference type="SUPFAM" id="SSF51338">
    <property type="entry name" value="Composite domain of metallo-dependent hydrolases"/>
    <property type="match status" value="1"/>
</dbReference>
<sequence>MNAAMLSRRISVAAGNEPADYVIKNGKIVDVFNGEIYEADVAIVDGYFAGIGFFHGKTIIDARGKYISPSFIDGHVHIESTMVCPAEFAKVQLLHGVTTVVTDPHEIANVTGITGIEFMLETTEGIPLDVYFMLPSCVPATSFEHAGANLESDDLRPFYQHPRVLGLAEVMNFPAVLNGDPSMLAKLTDAHLANKKIDGHAAGLTEEQLNVYTAAGIQTDHECTTAEEASARLRKGMYLMLREGTAAKDVRNLLPAVTSKNAHRCLFVTDDRHLDDILQEGSIDHNVRLSIKAGIPAETAIQMATLNAAECFGLKEIGAIAGGYKADFLLLTDLDDIIIDSVYKNGKLVVEKGELINYPESTLPNSVNELVDSIHFPILKESDLHIPLTGHAANIITIIPNSLLTIHDTAEVTLDEKGNFLPSTELDLLKLAVVERHHSTGQIGLGIVKGLGLTSGAIATTVSHDSHNLMIAGVNDPDMLMASQEIKNMQGGLVVVNDGKVIARLDLPIAGLMSTKSYEDVYTSLEELNAALLTIGASQHFNPFLTLAFLALPVIPELKLTVQGLFNVSSFQHIPVDVNETD</sequence>
<organism evidence="11 12">
    <name type="scientific">Peribacillus psychrosaccharolyticus</name>
    <name type="common">Bacillus psychrosaccharolyticus</name>
    <dbReference type="NCBI Taxonomy" id="1407"/>
    <lineage>
        <taxon>Bacteria</taxon>
        <taxon>Bacillati</taxon>
        <taxon>Bacillota</taxon>
        <taxon>Bacilli</taxon>
        <taxon>Bacillales</taxon>
        <taxon>Bacillaceae</taxon>
        <taxon>Peribacillus</taxon>
    </lineage>
</organism>
<reference evidence="11 12" key="1">
    <citation type="submission" date="2021-01" db="EMBL/GenBank/DDBJ databases">
        <title>FDA dAtabase for Regulatory Grade micrObial Sequences (FDA-ARGOS): Supporting development and validation of Infectious Disease Dx tests.</title>
        <authorList>
            <person name="Nelson B."/>
            <person name="Plummer A."/>
            <person name="Tallon L."/>
            <person name="Sadzewicz L."/>
            <person name="Zhao X."/>
            <person name="Boylan J."/>
            <person name="Ott S."/>
            <person name="Bowen H."/>
            <person name="Vavikolanu K."/>
            <person name="Mehta A."/>
            <person name="Aluvathingal J."/>
            <person name="Nadendla S."/>
            <person name="Myers T."/>
            <person name="Yan Y."/>
            <person name="Sichtig H."/>
        </authorList>
    </citation>
    <scope>NUCLEOTIDE SEQUENCE [LARGE SCALE GENOMIC DNA]</scope>
    <source>
        <strain evidence="11 12">FDAARGOS_1161</strain>
    </source>
</reference>
<dbReference type="RefSeq" id="WP_040373927.1">
    <property type="nucleotide sequence ID" value="NZ_CP068053.1"/>
</dbReference>
<feature type="domain" description="Adenine deaminase C-terminal" evidence="10">
    <location>
        <begin position="403"/>
        <end position="572"/>
    </location>
</feature>
<evidence type="ECO:0000259" key="9">
    <source>
        <dbReference type="Pfam" id="PF01979"/>
    </source>
</evidence>
<dbReference type="AlphaFoldDB" id="A0A974S265"/>
<dbReference type="PANTHER" id="PTHR11113:SF2">
    <property type="entry name" value="ADENINE DEAMINASE"/>
    <property type="match status" value="1"/>
</dbReference>
<comment type="similarity">
    <text evidence="2 8">Belongs to the metallo-dependent hydrolases superfamily. Adenine deaminase family.</text>
</comment>
<proteinExistence type="inferred from homology"/>
<dbReference type="Proteomes" id="UP000595254">
    <property type="component" value="Chromosome"/>
</dbReference>
<dbReference type="GO" id="GO:0000034">
    <property type="term" value="F:adenine deaminase activity"/>
    <property type="evidence" value="ECO:0007669"/>
    <property type="project" value="UniProtKB-UniRule"/>
</dbReference>
<keyword evidence="12" id="KW-1185">Reference proteome</keyword>
<evidence type="ECO:0000256" key="2">
    <source>
        <dbReference type="ARBA" id="ARBA00006773"/>
    </source>
</evidence>
<dbReference type="InterPro" id="IPR006680">
    <property type="entry name" value="Amidohydro-rel"/>
</dbReference>
<evidence type="ECO:0000313" key="11">
    <source>
        <dbReference type="EMBL" id="QQT01015.1"/>
    </source>
</evidence>
<dbReference type="InterPro" id="IPR006679">
    <property type="entry name" value="Adenine_deam"/>
</dbReference>
<evidence type="ECO:0000259" key="10">
    <source>
        <dbReference type="Pfam" id="PF13382"/>
    </source>
</evidence>
<evidence type="ECO:0000256" key="8">
    <source>
        <dbReference type="HAMAP-Rule" id="MF_01518"/>
    </source>
</evidence>
<evidence type="ECO:0000256" key="1">
    <source>
        <dbReference type="ARBA" id="ARBA00001936"/>
    </source>
</evidence>
<dbReference type="Gene3D" id="3.20.20.140">
    <property type="entry name" value="Metal-dependent hydrolases"/>
    <property type="match status" value="1"/>
</dbReference>